<dbReference type="GO" id="GO:0042132">
    <property type="term" value="F:fructose 1,6-bisphosphate 1-phosphatase activity"/>
    <property type="evidence" value="ECO:0007669"/>
    <property type="project" value="UniProtKB-EC"/>
</dbReference>
<keyword evidence="11" id="KW-1185">Reference proteome</keyword>
<keyword evidence="4 10" id="KW-0378">Hydrolase</keyword>
<dbReference type="STRING" id="857293.CAAU_2016"/>
<accession>I7K932</accession>
<dbReference type="OrthoDB" id="9779353at2"/>
<keyword evidence="3 9" id="KW-0479">Metal-binding</keyword>
<dbReference type="PIRSF" id="PIRSF004532">
    <property type="entry name" value="GlpX"/>
    <property type="match status" value="1"/>
</dbReference>
<keyword evidence="6 8" id="KW-0119">Carbohydrate metabolism</keyword>
<evidence type="ECO:0000256" key="9">
    <source>
        <dbReference type="PIRSR" id="PIRSR004532-1"/>
    </source>
</evidence>
<proteinExistence type="inferred from homology"/>
<evidence type="ECO:0000256" key="3">
    <source>
        <dbReference type="ARBA" id="ARBA00022723"/>
    </source>
</evidence>
<organism evidence="10 11">
    <name type="scientific">Caloramator australicus RC3</name>
    <dbReference type="NCBI Taxonomy" id="857293"/>
    <lineage>
        <taxon>Bacteria</taxon>
        <taxon>Bacillati</taxon>
        <taxon>Bacillota</taxon>
        <taxon>Clostridia</taxon>
        <taxon>Eubacteriales</taxon>
        <taxon>Clostridiaceae</taxon>
        <taxon>Caloramator</taxon>
    </lineage>
</organism>
<dbReference type="NCBIfam" id="TIGR00330">
    <property type="entry name" value="glpX"/>
    <property type="match status" value="1"/>
</dbReference>
<dbReference type="PANTHER" id="PTHR30447:SF0">
    <property type="entry name" value="FRUCTOSE-1,6-BISPHOSPHATASE 1 CLASS 2-RELATED"/>
    <property type="match status" value="1"/>
</dbReference>
<evidence type="ECO:0000256" key="1">
    <source>
        <dbReference type="ARBA" id="ARBA00001273"/>
    </source>
</evidence>
<keyword evidence="5 9" id="KW-0464">Manganese</keyword>
<name>I7K932_9CLOT</name>
<dbReference type="GO" id="GO:0006094">
    <property type="term" value="P:gluconeogenesis"/>
    <property type="evidence" value="ECO:0007669"/>
    <property type="project" value="InterPro"/>
</dbReference>
<dbReference type="Gene3D" id="3.30.540.10">
    <property type="entry name" value="Fructose-1,6-Bisphosphatase, subunit A, domain 1"/>
    <property type="match status" value="1"/>
</dbReference>
<dbReference type="GO" id="GO:0005829">
    <property type="term" value="C:cytosol"/>
    <property type="evidence" value="ECO:0007669"/>
    <property type="project" value="TreeGrafter"/>
</dbReference>
<dbReference type="GO" id="GO:0030388">
    <property type="term" value="P:fructose 1,6-bisphosphate metabolic process"/>
    <property type="evidence" value="ECO:0007669"/>
    <property type="project" value="TreeGrafter"/>
</dbReference>
<reference evidence="10 11" key="1">
    <citation type="journal article" date="2011" name="J. Bacteriol.">
        <title>Draft genome sequence of Caloramator australicus strain RC3T, a thermoanaerobe from the Great Artesian Basin of Australia.</title>
        <authorList>
            <person name="Ogg C.D."/>
            <person name="Patel B.K.C."/>
        </authorList>
    </citation>
    <scope>NUCLEOTIDE SEQUENCE [LARGE SCALE GENOMIC DNA]</scope>
    <source>
        <strain evidence="10 11">RC3</strain>
    </source>
</reference>
<dbReference type="Pfam" id="PF03320">
    <property type="entry name" value="FBPase_glpX"/>
    <property type="match status" value="1"/>
</dbReference>
<evidence type="ECO:0000256" key="5">
    <source>
        <dbReference type="ARBA" id="ARBA00023211"/>
    </source>
</evidence>
<evidence type="ECO:0000313" key="11">
    <source>
        <dbReference type="Proteomes" id="UP000007652"/>
    </source>
</evidence>
<evidence type="ECO:0000256" key="6">
    <source>
        <dbReference type="ARBA" id="ARBA00023277"/>
    </source>
</evidence>
<dbReference type="Gene3D" id="3.40.190.90">
    <property type="match status" value="1"/>
</dbReference>
<comment type="catalytic activity">
    <reaction evidence="1">
        <text>beta-D-fructose 1,6-bisphosphate + H2O = beta-D-fructose 6-phosphate + phosphate</text>
        <dbReference type="Rhea" id="RHEA:11064"/>
        <dbReference type="ChEBI" id="CHEBI:15377"/>
        <dbReference type="ChEBI" id="CHEBI:32966"/>
        <dbReference type="ChEBI" id="CHEBI:43474"/>
        <dbReference type="ChEBI" id="CHEBI:57634"/>
        <dbReference type="EC" id="3.1.3.11"/>
    </reaction>
</comment>
<dbReference type="PANTHER" id="PTHR30447">
    <property type="entry name" value="FRUCTOSE-1,6-BISPHOSPHATASE CLASS 2"/>
    <property type="match status" value="1"/>
</dbReference>
<evidence type="ECO:0000256" key="4">
    <source>
        <dbReference type="ARBA" id="ARBA00022801"/>
    </source>
</evidence>
<sequence length="328" mass="35532">MEKFDIAMGIVRVTEAATLACSKLLGKGNIEEVDLAAANGARFAFELLPIKGRVVIGEGEINKSPILYIGEKVGQWKDGQTEYDIAIDPIDGNILVAKGRPNAISAIALSEKGNIFRAPQIYMKKIAVGPKAKGAVNLNANFETNLKNIAEALNKDLKELTVMVQDRPRHEEIIKKAREIGVRVKIFAEGDIAAALATAFDDTGVDVLYGIGGAPEGVLAAAALKCLGGEIQAKLMPQNDRQLAMCKRAGIEDIEKTLTTDDLIKGDDVYFAATAVTDSDLLKGVIYKGDTAFTHSVVMRQKTGVVRFVDAMHKLEKSLIHFKEDYFI</sequence>
<dbReference type="SUPFAM" id="SSF56655">
    <property type="entry name" value="Carbohydrate phosphatase"/>
    <property type="match status" value="1"/>
</dbReference>
<dbReference type="GO" id="GO:0046872">
    <property type="term" value="F:metal ion binding"/>
    <property type="evidence" value="ECO:0007669"/>
    <property type="project" value="UniProtKB-KW"/>
</dbReference>
<comment type="pathway">
    <text evidence="7">Carbohydrate biosynthesis.</text>
</comment>
<feature type="binding site" evidence="9">
    <location>
        <position position="34"/>
    </location>
    <ligand>
        <name>Mn(2+)</name>
        <dbReference type="ChEBI" id="CHEBI:29035"/>
        <label>1</label>
    </ligand>
</feature>
<dbReference type="InterPro" id="IPR004464">
    <property type="entry name" value="FBPase_class-2/SBPase"/>
</dbReference>
<gene>
    <name evidence="10" type="ORF">CAAU_2016</name>
</gene>
<feature type="binding site" evidence="9">
    <location>
        <position position="58"/>
    </location>
    <ligand>
        <name>Mn(2+)</name>
        <dbReference type="ChEBI" id="CHEBI:29035"/>
        <label>1</label>
    </ligand>
</feature>
<dbReference type="FunFam" id="3.40.190.90:FF:000001">
    <property type="entry name" value="Fructose-1,6-bisphosphatase"/>
    <property type="match status" value="1"/>
</dbReference>
<evidence type="ECO:0000256" key="2">
    <source>
        <dbReference type="ARBA" id="ARBA00008989"/>
    </source>
</evidence>
<dbReference type="AlphaFoldDB" id="I7K932"/>
<protein>
    <recommendedName>
        <fullName evidence="8">Fructose-1,6-bisphosphatase</fullName>
    </recommendedName>
</protein>
<dbReference type="Proteomes" id="UP000007652">
    <property type="component" value="Unassembled WGS sequence"/>
</dbReference>
<feature type="binding site" evidence="9">
    <location>
        <position position="216"/>
    </location>
    <ligand>
        <name>Mn(2+)</name>
        <dbReference type="ChEBI" id="CHEBI:29035"/>
        <label>2</label>
    </ligand>
</feature>
<evidence type="ECO:0000256" key="7">
    <source>
        <dbReference type="ARBA" id="ARBA00024331"/>
    </source>
</evidence>
<comment type="caution">
    <text evidence="10">The sequence shown here is derived from an EMBL/GenBank/DDBJ whole genome shotgun (WGS) entry which is preliminary data.</text>
</comment>
<comment type="cofactor">
    <cofactor evidence="9">
        <name>Mn(2+)</name>
        <dbReference type="ChEBI" id="CHEBI:29035"/>
    </cofactor>
</comment>
<feature type="binding site" evidence="9">
    <location>
        <position position="88"/>
    </location>
    <ligand>
        <name>Mn(2+)</name>
        <dbReference type="ChEBI" id="CHEBI:29035"/>
        <label>2</label>
    </ligand>
</feature>
<feature type="binding site" evidence="9">
    <location>
        <position position="91"/>
    </location>
    <ligand>
        <name>Mn(2+)</name>
        <dbReference type="ChEBI" id="CHEBI:29035"/>
        <label>2</label>
    </ligand>
</feature>
<evidence type="ECO:0000313" key="10">
    <source>
        <dbReference type="EMBL" id="CCJ34100.1"/>
    </source>
</evidence>
<dbReference type="GO" id="GO:0006071">
    <property type="term" value="P:glycerol metabolic process"/>
    <property type="evidence" value="ECO:0007669"/>
    <property type="project" value="InterPro"/>
</dbReference>
<evidence type="ECO:0000256" key="8">
    <source>
        <dbReference type="PIRNR" id="PIRNR004532"/>
    </source>
</evidence>
<dbReference type="eggNOG" id="COG1494">
    <property type="taxonomic scope" value="Bacteria"/>
</dbReference>
<dbReference type="CDD" id="cd01516">
    <property type="entry name" value="FBPase_glpX"/>
    <property type="match status" value="1"/>
</dbReference>
<dbReference type="RefSeq" id="WP_008909357.1">
    <property type="nucleotide sequence ID" value="NZ_CAKP01000105.1"/>
</dbReference>
<comment type="similarity">
    <text evidence="2 8">Belongs to the FBPase class 2 family.</text>
</comment>
<dbReference type="EMBL" id="CAKP01000105">
    <property type="protein sequence ID" value="CCJ34100.1"/>
    <property type="molecule type" value="Genomic_DNA"/>
</dbReference>